<feature type="transmembrane region" description="Helical" evidence="7">
    <location>
        <begin position="534"/>
        <end position="558"/>
    </location>
</feature>
<dbReference type="MEROPS" id="S10.A68"/>
<accession>D3BAG4</accession>
<feature type="chain" id="PRO_5003040946" evidence="8">
    <location>
        <begin position="23"/>
        <end position="568"/>
    </location>
</feature>
<evidence type="ECO:0000256" key="4">
    <source>
        <dbReference type="ARBA" id="ARBA00022729"/>
    </source>
</evidence>
<evidence type="ECO:0000256" key="1">
    <source>
        <dbReference type="ARBA" id="ARBA00009431"/>
    </source>
</evidence>
<comment type="similarity">
    <text evidence="1">Belongs to the peptidase S10 family.</text>
</comment>
<dbReference type="PROSITE" id="PS00560">
    <property type="entry name" value="CARBOXYPEPT_SER_HIS"/>
    <property type="match status" value="1"/>
</dbReference>
<protein>
    <submittedName>
        <fullName evidence="9">Peptidase S10 family protein</fullName>
    </submittedName>
</protein>
<dbReference type="InterPro" id="IPR029058">
    <property type="entry name" value="AB_hydrolase_fold"/>
</dbReference>
<dbReference type="Proteomes" id="UP000001396">
    <property type="component" value="Unassembled WGS sequence"/>
</dbReference>
<dbReference type="GO" id="GO:0004185">
    <property type="term" value="F:serine-type carboxypeptidase activity"/>
    <property type="evidence" value="ECO:0007669"/>
    <property type="project" value="InterPro"/>
</dbReference>
<dbReference type="EMBL" id="ADBJ01000025">
    <property type="protein sequence ID" value="EFA81551.1"/>
    <property type="molecule type" value="Genomic_DNA"/>
</dbReference>
<sequence length="568" mass="63251">MKLLLLISLVTICLLSSCIIDAKMIRHQRRVNGDAKGQSDGKSRDHTQYKNKLERLMQARSTPLKHQFDNPESYEVLPGTMPGLSVDIDITHYAGYITINQTTNANLFFWFIQANATNPLELPFLVWINGGPGCSSMDGLFIENGPFRLANVSGEYVVNINPSSWHNVANVLYIDEPVGTGLSYVLDPSGYVRDDSDLELDFYIFLQEFFGIFSNYSTLPLFMSGESFAGHYLPIYSSYILEVNAAIANKSVQTDDIILNLQGLLIGNGWTHPITQYDSYAKMGYASGIISLDQYNAYQPLVAACQAQIKNGVYDSDECDNVLGTLSDDSGSNTTTQVNVYDYRLYDSSGGVNWPVGINDEQAYLSLQTVRNACHVYDAPVEWAECNGTASQFLVNTDESTLHLFPYMLSNLRVLVYNGQFDIICNHVGTQEYLNAMEWNGTEEWNAAQRYTWTIEDSNGNLETAGYVKGPVQNLTFLLVLGGSHMVPMDVPQYALGMVATFLKNQSYEYTEQTIGAPTPTPSKVITSPLTQTAWILIIFAAFAVGIIIGLSVVIFYFRSKFAYTRIN</sequence>
<evidence type="ECO:0000313" key="10">
    <source>
        <dbReference type="Proteomes" id="UP000001396"/>
    </source>
</evidence>
<gene>
    <name evidence="9" type="ORF">PPL_05540</name>
</gene>
<dbReference type="PROSITE" id="PS51257">
    <property type="entry name" value="PROKAR_LIPOPROTEIN"/>
    <property type="match status" value="1"/>
</dbReference>
<evidence type="ECO:0000256" key="5">
    <source>
        <dbReference type="ARBA" id="ARBA00022801"/>
    </source>
</evidence>
<dbReference type="PANTHER" id="PTHR11802:SF3">
    <property type="entry name" value="RETINOID-INDUCIBLE SERINE CARBOXYPEPTIDASE"/>
    <property type="match status" value="1"/>
</dbReference>
<dbReference type="AlphaFoldDB" id="D3BAG4"/>
<evidence type="ECO:0000256" key="6">
    <source>
        <dbReference type="ARBA" id="ARBA00023180"/>
    </source>
</evidence>
<keyword evidence="5" id="KW-0378">Hydrolase</keyword>
<dbReference type="InParanoid" id="D3BAG4"/>
<evidence type="ECO:0000313" key="9">
    <source>
        <dbReference type="EMBL" id="EFA81551.1"/>
    </source>
</evidence>
<dbReference type="RefSeq" id="XP_020433668.1">
    <property type="nucleotide sequence ID" value="XM_020576419.1"/>
</dbReference>
<evidence type="ECO:0000256" key="2">
    <source>
        <dbReference type="ARBA" id="ARBA00022645"/>
    </source>
</evidence>
<keyword evidence="6" id="KW-0325">Glycoprotein</keyword>
<keyword evidence="2" id="KW-0121">Carboxypeptidase</keyword>
<name>D3BAG4_HETP5</name>
<reference evidence="9 10" key="1">
    <citation type="journal article" date="2011" name="Genome Res.">
        <title>Phylogeny-wide analysis of social amoeba genomes highlights ancient origins for complex intercellular communication.</title>
        <authorList>
            <person name="Heidel A.J."/>
            <person name="Lawal H.M."/>
            <person name="Felder M."/>
            <person name="Schilde C."/>
            <person name="Helps N.R."/>
            <person name="Tunggal B."/>
            <person name="Rivero F."/>
            <person name="John U."/>
            <person name="Schleicher M."/>
            <person name="Eichinger L."/>
            <person name="Platzer M."/>
            <person name="Noegel A.A."/>
            <person name="Schaap P."/>
            <person name="Gloeckner G."/>
        </authorList>
    </citation>
    <scope>NUCLEOTIDE SEQUENCE [LARGE SCALE GENOMIC DNA]</scope>
    <source>
        <strain evidence="10">ATCC 26659 / Pp 5 / PN500</strain>
    </source>
</reference>
<evidence type="ECO:0000256" key="7">
    <source>
        <dbReference type="SAM" id="Phobius"/>
    </source>
</evidence>
<keyword evidence="7" id="KW-0472">Membrane</keyword>
<evidence type="ECO:0000256" key="8">
    <source>
        <dbReference type="SAM" id="SignalP"/>
    </source>
</evidence>
<dbReference type="STRING" id="670386.D3BAG4"/>
<keyword evidence="7" id="KW-0812">Transmembrane</keyword>
<dbReference type="InterPro" id="IPR033124">
    <property type="entry name" value="Ser_caboxypep_his_AS"/>
</dbReference>
<keyword evidence="7" id="KW-1133">Transmembrane helix</keyword>
<organism evidence="9 10">
    <name type="scientific">Heterostelium pallidum (strain ATCC 26659 / Pp 5 / PN500)</name>
    <name type="common">Cellular slime mold</name>
    <name type="synonym">Polysphondylium pallidum</name>
    <dbReference type="NCBI Taxonomy" id="670386"/>
    <lineage>
        <taxon>Eukaryota</taxon>
        <taxon>Amoebozoa</taxon>
        <taxon>Evosea</taxon>
        <taxon>Eumycetozoa</taxon>
        <taxon>Dictyostelia</taxon>
        <taxon>Acytosteliales</taxon>
        <taxon>Acytosteliaceae</taxon>
        <taxon>Heterostelium</taxon>
    </lineage>
</organism>
<dbReference type="GO" id="GO:0006508">
    <property type="term" value="P:proteolysis"/>
    <property type="evidence" value="ECO:0007669"/>
    <property type="project" value="UniProtKB-KW"/>
</dbReference>
<feature type="signal peptide" evidence="8">
    <location>
        <begin position="1"/>
        <end position="22"/>
    </location>
</feature>
<dbReference type="PRINTS" id="PR00724">
    <property type="entry name" value="CRBOXYPTASEC"/>
</dbReference>
<dbReference type="InterPro" id="IPR001563">
    <property type="entry name" value="Peptidase_S10"/>
</dbReference>
<dbReference type="PANTHER" id="PTHR11802">
    <property type="entry name" value="SERINE PROTEASE FAMILY S10 SERINE CARBOXYPEPTIDASE"/>
    <property type="match status" value="1"/>
</dbReference>
<dbReference type="Gene3D" id="3.40.50.1820">
    <property type="entry name" value="alpha/beta hydrolase"/>
    <property type="match status" value="1"/>
</dbReference>
<dbReference type="OMA" id="PLMFAGQ"/>
<comment type="caution">
    <text evidence="9">The sequence shown here is derived from an EMBL/GenBank/DDBJ whole genome shotgun (WGS) entry which is preliminary data.</text>
</comment>
<keyword evidence="4 8" id="KW-0732">Signal</keyword>
<keyword evidence="10" id="KW-1185">Reference proteome</keyword>
<dbReference type="GeneID" id="31361024"/>
<dbReference type="Pfam" id="PF00450">
    <property type="entry name" value="Peptidase_S10"/>
    <property type="match status" value="1"/>
</dbReference>
<evidence type="ECO:0000256" key="3">
    <source>
        <dbReference type="ARBA" id="ARBA00022670"/>
    </source>
</evidence>
<proteinExistence type="inferred from homology"/>
<dbReference type="SUPFAM" id="SSF53474">
    <property type="entry name" value="alpha/beta-Hydrolases"/>
    <property type="match status" value="1"/>
</dbReference>
<keyword evidence="3" id="KW-0645">Protease</keyword>